<feature type="compositionally biased region" description="Polar residues" evidence="7">
    <location>
        <begin position="462"/>
        <end position="473"/>
    </location>
</feature>
<comment type="subcellular location">
    <subcellularLocation>
        <location evidence="1">Nucleus</location>
    </subcellularLocation>
</comment>
<comment type="caution">
    <text evidence="10">The sequence shown here is derived from an EMBL/GenBank/DDBJ whole genome shotgun (WGS) entry which is preliminary data.</text>
</comment>
<evidence type="ECO:0000313" key="11">
    <source>
        <dbReference type="Proteomes" id="UP000320762"/>
    </source>
</evidence>
<dbReference type="InterPro" id="IPR036864">
    <property type="entry name" value="Zn2-C6_fun-type_DNA-bd_sf"/>
</dbReference>
<dbReference type="GO" id="GO:0045944">
    <property type="term" value="P:positive regulation of transcription by RNA polymerase II"/>
    <property type="evidence" value="ECO:0007669"/>
    <property type="project" value="TreeGrafter"/>
</dbReference>
<comment type="similarity">
    <text evidence="6">Belongs to the TRAFAC class TrmE-Era-EngA-EngB-Septin-like GTPase superfamily. Septin GTPase family.</text>
</comment>
<feature type="region of interest" description="Disordered" evidence="7">
    <location>
        <begin position="781"/>
        <end position="872"/>
    </location>
</feature>
<dbReference type="CDD" id="cd00067">
    <property type="entry name" value="GAL4"/>
    <property type="match status" value="2"/>
</dbReference>
<dbReference type="GO" id="GO:0000981">
    <property type="term" value="F:DNA-binding transcription factor activity, RNA polymerase II-specific"/>
    <property type="evidence" value="ECO:0007669"/>
    <property type="project" value="InterPro"/>
</dbReference>
<dbReference type="PROSITE" id="PS00463">
    <property type="entry name" value="ZN2_CY6_FUNGAL_1"/>
    <property type="match status" value="2"/>
</dbReference>
<feature type="domain" description="Septin-type G" evidence="9">
    <location>
        <begin position="32"/>
        <end position="410"/>
    </location>
</feature>
<reference evidence="10 11" key="1">
    <citation type="journal article" date="2019" name="New Phytol.">
        <title>Comparative genomics reveals unique wood-decay strategies and fruiting body development in the Schizophyllaceae.</title>
        <authorList>
            <person name="Almasi E."/>
            <person name="Sahu N."/>
            <person name="Krizsan K."/>
            <person name="Balint B."/>
            <person name="Kovacs G.M."/>
            <person name="Kiss B."/>
            <person name="Cseklye J."/>
            <person name="Drula E."/>
            <person name="Henrissat B."/>
            <person name="Nagy I."/>
            <person name="Chovatia M."/>
            <person name="Adam C."/>
            <person name="LaButti K."/>
            <person name="Lipzen A."/>
            <person name="Riley R."/>
            <person name="Grigoriev I.V."/>
            <person name="Nagy L.G."/>
        </authorList>
    </citation>
    <scope>NUCLEOTIDE SEQUENCE [LARGE SCALE GENOMIC DNA]</scope>
    <source>
        <strain evidence="10 11">NL-1724</strain>
    </source>
</reference>
<evidence type="ECO:0000256" key="3">
    <source>
        <dbReference type="ARBA" id="ARBA00023125"/>
    </source>
</evidence>
<dbReference type="Pfam" id="PF00172">
    <property type="entry name" value="Zn_clus"/>
    <property type="match status" value="2"/>
</dbReference>
<dbReference type="GO" id="GO:0043565">
    <property type="term" value="F:sequence-specific DNA binding"/>
    <property type="evidence" value="ECO:0007669"/>
    <property type="project" value="TreeGrafter"/>
</dbReference>
<feature type="compositionally biased region" description="Low complexity" evidence="7">
    <location>
        <begin position="819"/>
        <end position="840"/>
    </location>
</feature>
<evidence type="ECO:0000256" key="1">
    <source>
        <dbReference type="ARBA" id="ARBA00004123"/>
    </source>
</evidence>
<feature type="region of interest" description="Disordered" evidence="7">
    <location>
        <begin position="432"/>
        <end position="501"/>
    </location>
</feature>
<dbReference type="PROSITE" id="PS50048">
    <property type="entry name" value="ZN2_CY6_FUNGAL_2"/>
    <property type="match status" value="2"/>
</dbReference>
<dbReference type="OrthoDB" id="10261408at2759"/>
<keyword evidence="2" id="KW-0805">Transcription regulation</keyword>
<dbReference type="Pfam" id="PF00735">
    <property type="entry name" value="Septin"/>
    <property type="match status" value="2"/>
</dbReference>
<feature type="domain" description="Zn(2)-C6 fungal-type" evidence="8">
    <location>
        <begin position="750"/>
        <end position="780"/>
    </location>
</feature>
<dbReference type="InterPro" id="IPR027417">
    <property type="entry name" value="P-loop_NTPase"/>
</dbReference>
<dbReference type="GO" id="GO:0008270">
    <property type="term" value="F:zinc ion binding"/>
    <property type="evidence" value="ECO:0007669"/>
    <property type="project" value="InterPro"/>
</dbReference>
<keyword evidence="5" id="KW-0539">Nucleus</keyword>
<keyword evidence="6" id="KW-0547">Nucleotide-binding</keyword>
<dbReference type="AlphaFoldDB" id="A0A550CGU2"/>
<feature type="domain" description="Zn(2)-C6 fungal-type" evidence="8">
    <location>
        <begin position="507"/>
        <end position="537"/>
    </location>
</feature>
<dbReference type="STRING" id="97359.A0A550CGU2"/>
<accession>A0A550CGU2</accession>
<evidence type="ECO:0000256" key="6">
    <source>
        <dbReference type="RuleBase" id="RU004560"/>
    </source>
</evidence>
<keyword evidence="4" id="KW-0804">Transcription</keyword>
<dbReference type="SUPFAM" id="SSF57701">
    <property type="entry name" value="Zn2/Cys6 DNA-binding domain"/>
    <property type="match status" value="2"/>
</dbReference>
<gene>
    <name evidence="10" type="ORF">BD626DRAFT_264344</name>
</gene>
<dbReference type="GO" id="GO:0005634">
    <property type="term" value="C:nucleus"/>
    <property type="evidence" value="ECO:0007669"/>
    <property type="project" value="UniProtKB-SubCell"/>
</dbReference>
<evidence type="ECO:0000259" key="9">
    <source>
        <dbReference type="PROSITE" id="PS51719"/>
    </source>
</evidence>
<feature type="compositionally biased region" description="Basic and acidic residues" evidence="7">
    <location>
        <begin position="704"/>
        <end position="718"/>
    </location>
</feature>
<protein>
    <recommendedName>
        <fullName evidence="12">Zn(2)-C6 fungal-type domain-containing protein</fullName>
    </recommendedName>
</protein>
<dbReference type="PANTHER" id="PTHR47540">
    <property type="entry name" value="THIAMINE REPRESSIBLE GENES REGULATORY PROTEIN THI5"/>
    <property type="match status" value="1"/>
</dbReference>
<dbReference type="InterPro" id="IPR030379">
    <property type="entry name" value="G_SEPTIN_dom"/>
</dbReference>
<keyword evidence="6" id="KW-0342">GTP-binding</keyword>
<dbReference type="EMBL" id="VDMD01000008">
    <property type="protein sequence ID" value="TRM64019.1"/>
    <property type="molecule type" value="Genomic_DNA"/>
</dbReference>
<keyword evidence="3" id="KW-0238">DNA-binding</keyword>
<keyword evidence="11" id="KW-1185">Reference proteome</keyword>
<dbReference type="InterPro" id="IPR001138">
    <property type="entry name" value="Zn2Cys6_DnaBD"/>
</dbReference>
<evidence type="ECO:0000256" key="5">
    <source>
        <dbReference type="ARBA" id="ARBA00023242"/>
    </source>
</evidence>
<dbReference type="Proteomes" id="UP000320762">
    <property type="component" value="Unassembled WGS sequence"/>
</dbReference>
<proteinExistence type="inferred from homology"/>
<evidence type="ECO:0000256" key="7">
    <source>
        <dbReference type="SAM" id="MobiDB-lite"/>
    </source>
</evidence>
<dbReference type="PROSITE" id="PS51719">
    <property type="entry name" value="G_SEPTIN"/>
    <property type="match status" value="1"/>
</dbReference>
<name>A0A550CGU2_9AGAR</name>
<dbReference type="Gene3D" id="3.40.50.300">
    <property type="entry name" value="P-loop containing nucleotide triphosphate hydrolases"/>
    <property type="match status" value="1"/>
</dbReference>
<evidence type="ECO:0000313" key="10">
    <source>
        <dbReference type="EMBL" id="TRM64019.1"/>
    </source>
</evidence>
<dbReference type="Gene3D" id="4.10.240.10">
    <property type="entry name" value="Zn(2)-C6 fungal-type DNA-binding domain"/>
    <property type="match status" value="2"/>
</dbReference>
<organism evidence="10 11">
    <name type="scientific">Schizophyllum amplum</name>
    <dbReference type="NCBI Taxonomy" id="97359"/>
    <lineage>
        <taxon>Eukaryota</taxon>
        <taxon>Fungi</taxon>
        <taxon>Dikarya</taxon>
        <taxon>Basidiomycota</taxon>
        <taxon>Agaricomycotina</taxon>
        <taxon>Agaricomycetes</taxon>
        <taxon>Agaricomycetidae</taxon>
        <taxon>Agaricales</taxon>
        <taxon>Schizophyllaceae</taxon>
        <taxon>Schizophyllum</taxon>
    </lineage>
</organism>
<dbReference type="InterPro" id="IPR051711">
    <property type="entry name" value="Stress_Response_Reg"/>
</dbReference>
<evidence type="ECO:0008006" key="12">
    <source>
        <dbReference type="Google" id="ProtNLM"/>
    </source>
</evidence>
<feature type="region of interest" description="Disordered" evidence="7">
    <location>
        <begin position="695"/>
        <end position="746"/>
    </location>
</feature>
<feature type="region of interest" description="Disordered" evidence="7">
    <location>
        <begin position="520"/>
        <end position="615"/>
    </location>
</feature>
<dbReference type="PANTHER" id="PTHR47540:SF2">
    <property type="entry name" value="ZN(II)2CYS6 TRANSCRIPTION FACTOR (EUROFUNG)"/>
    <property type="match status" value="1"/>
</dbReference>
<feature type="compositionally biased region" description="Basic and acidic residues" evidence="7">
    <location>
        <begin position="594"/>
        <end position="603"/>
    </location>
</feature>
<evidence type="ECO:0000256" key="2">
    <source>
        <dbReference type="ARBA" id="ARBA00023015"/>
    </source>
</evidence>
<evidence type="ECO:0000259" key="8">
    <source>
        <dbReference type="PROSITE" id="PS50048"/>
    </source>
</evidence>
<evidence type="ECO:0000256" key="4">
    <source>
        <dbReference type="ARBA" id="ARBA00023163"/>
    </source>
</evidence>
<sequence length="872" mass="92833">MLDDRLRPSLPALAAFAGNHLDLSPPTALAASRSEFNLLVAGCCGGKSSFLRLLADTAAIAHGTSPDQVAAIAKFVQACAAPTTQLRTATLDVELDSAEAPISLGLIDTPALDARDALGAERVLADIVRFIDGRFADAVEDVSGGARGCERRLLMRLPQRDRRGASGDQLIHLCIYFLDPDLIVPPPSPSAAASRMCRPGFPQLEQDAVLLDASGGSPLPARPALPHGDILAIKNLSSRVNVLPVISRADVLSNALLATIKAAVRKDLADAGIGFGIFDEYPATDSAAAADALHPDISASSPRASPPMPIPRLPYALISPDCYAHSDGIQRPPPSRHELIVQYTPSLLSRPKLVTGKFVRNYRWGAIDVLDRKHCDFMALRGAVFHHMETLRKYTRDYLFKQNVANYRRPVHASPLAPPSAVRPALAVNTGSITQPPLAHHSSMGDVNRGGADDLHLPARSLSDTLPSRSMSDTVAGRSMAQGLPGPSTKTESRGHPRSKPRKITIACNFCRSRKLKCDGARPGCGQCAKRSHPCEYSATQRRRSGRPKVGDELSDSDLSLVEGDPSGDLDNEQVMLSPQAPPSRRASNAADQHPSRRAERRMSNAGEQHTPYDGMTLPPIATLARQDNGYADKGLLMREDVYGMQGDAYPMSRPLGRETGRSMFADNELPHIATLLPLTTPSPETRSAPGMRAGAGAAALPPMRDREAQVRPPDSRDQMQAPGARKRAATMPGKTGTGRLTSSGPKVVACDLCRSRKTKCDGGMPSCSSCARKALPCHYVNDRRHGNGSKRAPRKSSAASKAPTEPSGSPTDTMAPPASADVRGSSGSSASSNALGLSLKRPTDSMDTMRPPKKMKTEVSLLTEAAPIGVP</sequence>
<dbReference type="GO" id="GO:0005525">
    <property type="term" value="F:GTP binding"/>
    <property type="evidence" value="ECO:0007669"/>
    <property type="project" value="UniProtKB-KW"/>
</dbReference>
<dbReference type="SMART" id="SM00066">
    <property type="entry name" value="GAL4"/>
    <property type="match status" value="2"/>
</dbReference>